<dbReference type="AlphaFoldDB" id="F0XCB3"/>
<feature type="domain" description="Thiamin pyrophosphokinase thiamin-binding" evidence="8">
    <location>
        <begin position="181"/>
        <end position="255"/>
    </location>
</feature>
<comment type="similarity">
    <text evidence="2 7">Belongs to the thiamine pyrophosphokinase family.</text>
</comment>
<dbReference type="RefSeq" id="XP_014174060.1">
    <property type="nucleotide sequence ID" value="XM_014318585.1"/>
</dbReference>
<dbReference type="GO" id="GO:0006772">
    <property type="term" value="P:thiamine metabolic process"/>
    <property type="evidence" value="ECO:0007669"/>
    <property type="project" value="InterPro"/>
</dbReference>
<dbReference type="Pfam" id="PF04265">
    <property type="entry name" value="TPK_B1_binding"/>
    <property type="match status" value="1"/>
</dbReference>
<dbReference type="Proteomes" id="UP000007796">
    <property type="component" value="Unassembled WGS sequence"/>
</dbReference>
<dbReference type="EC" id="2.7.6.2" evidence="7"/>
<comment type="catalytic activity">
    <reaction evidence="7">
        <text>thiamine + ATP = thiamine diphosphate + AMP + H(+)</text>
        <dbReference type="Rhea" id="RHEA:11576"/>
        <dbReference type="ChEBI" id="CHEBI:15378"/>
        <dbReference type="ChEBI" id="CHEBI:18385"/>
        <dbReference type="ChEBI" id="CHEBI:30616"/>
        <dbReference type="ChEBI" id="CHEBI:58937"/>
        <dbReference type="ChEBI" id="CHEBI:456215"/>
    </reaction>
</comment>
<evidence type="ECO:0000256" key="1">
    <source>
        <dbReference type="ARBA" id="ARBA00005078"/>
    </source>
</evidence>
<dbReference type="PIRSF" id="PIRSF031057">
    <property type="entry name" value="Thiamin_pyrophosphokinase"/>
    <property type="match status" value="1"/>
</dbReference>
<keyword evidence="4 7" id="KW-0547">Nucleotide-binding</keyword>
<dbReference type="eggNOG" id="KOG3153">
    <property type="taxonomic scope" value="Eukaryota"/>
</dbReference>
<dbReference type="InterPro" id="IPR036759">
    <property type="entry name" value="TPK_catalytic_sf"/>
</dbReference>
<dbReference type="GO" id="GO:0016301">
    <property type="term" value="F:kinase activity"/>
    <property type="evidence" value="ECO:0007669"/>
    <property type="project" value="UniProtKB-UniRule"/>
</dbReference>
<dbReference type="GO" id="GO:0030975">
    <property type="term" value="F:thiamine binding"/>
    <property type="evidence" value="ECO:0007669"/>
    <property type="project" value="UniProtKB-UniRule"/>
</dbReference>
<dbReference type="SUPFAM" id="SSF63999">
    <property type="entry name" value="Thiamin pyrophosphokinase, catalytic domain"/>
    <property type="match status" value="1"/>
</dbReference>
<dbReference type="PANTHER" id="PTHR13622">
    <property type="entry name" value="THIAMIN PYROPHOSPHOKINASE"/>
    <property type="match status" value="1"/>
</dbReference>
<dbReference type="Pfam" id="PF04263">
    <property type="entry name" value="TPK_catalytic"/>
    <property type="match status" value="1"/>
</dbReference>
<accession>F0XCB3</accession>
<evidence type="ECO:0000313" key="10">
    <source>
        <dbReference type="Proteomes" id="UP000007796"/>
    </source>
</evidence>
<dbReference type="GeneID" id="25974392"/>
<dbReference type="InterPro" id="IPR036371">
    <property type="entry name" value="TPK_B1-bd_sf"/>
</dbReference>
<proteinExistence type="inferred from homology"/>
<keyword evidence="5 7" id="KW-0418">Kinase</keyword>
<dbReference type="PANTHER" id="PTHR13622:SF8">
    <property type="entry name" value="THIAMIN PYROPHOSPHOKINASE 1"/>
    <property type="match status" value="1"/>
</dbReference>
<dbReference type="EMBL" id="GL629765">
    <property type="protein sequence ID" value="EFX04578.1"/>
    <property type="molecule type" value="Genomic_DNA"/>
</dbReference>
<evidence type="ECO:0000256" key="6">
    <source>
        <dbReference type="ARBA" id="ARBA00022840"/>
    </source>
</evidence>
<keyword evidence="3 7" id="KW-0808">Transferase</keyword>
<evidence type="ECO:0000256" key="4">
    <source>
        <dbReference type="ARBA" id="ARBA00022741"/>
    </source>
</evidence>
<dbReference type="Gene3D" id="3.40.50.10240">
    <property type="entry name" value="Thiamin pyrophosphokinase, catalytic domain"/>
    <property type="match status" value="1"/>
</dbReference>
<dbReference type="InterPro" id="IPR016966">
    <property type="entry name" value="Thiamin_pyrophosphokinase_euk"/>
</dbReference>
<evidence type="ECO:0000256" key="3">
    <source>
        <dbReference type="ARBA" id="ARBA00022679"/>
    </source>
</evidence>
<sequence length="264" mass="29203">MASHTEDAVFEWRPASLFRDGPLSEPYAVIVLNQPLRNLRSIKHVWARASYRVAADGGANRLHDSREAAGESFENLNVIIGDLDSLRDETRAYFTSLGSAVVHDPDQYSTDFGKAVKYIWAQHPQMHIIAIGGLGGRVDQGVSQLHHLFLFQDDGSSGKDGIDRRMYLLSSESITFLLPTGRHCIHVREESGPATADVFAKYVGILPMQGPSIISTKGLEWDVTDWNTQFGGLVSTSNHILPDTRTVEVETNRPVVFTVALKDT</sequence>
<gene>
    <name evidence="9" type="ORF">CMQ_1506</name>
</gene>
<evidence type="ECO:0000256" key="2">
    <source>
        <dbReference type="ARBA" id="ARBA00006785"/>
    </source>
</evidence>
<dbReference type="InterPro" id="IPR007373">
    <property type="entry name" value="Thiamin_PyroPKinase_B1-bd"/>
</dbReference>
<dbReference type="SMART" id="SM00983">
    <property type="entry name" value="TPK_B1_binding"/>
    <property type="match status" value="1"/>
</dbReference>
<dbReference type="SUPFAM" id="SSF63862">
    <property type="entry name" value="Thiamin pyrophosphokinase, substrate-binding domain"/>
    <property type="match status" value="1"/>
</dbReference>
<dbReference type="NCBIfam" id="TIGR01378">
    <property type="entry name" value="thi_PPkinase"/>
    <property type="match status" value="1"/>
</dbReference>
<protein>
    <recommendedName>
        <fullName evidence="7">Thiamine pyrophosphokinase</fullName>
        <ecNumber evidence="7">2.7.6.2</ecNumber>
    </recommendedName>
</protein>
<name>F0XCB3_GROCL</name>
<evidence type="ECO:0000313" key="9">
    <source>
        <dbReference type="EMBL" id="EFX04578.1"/>
    </source>
</evidence>
<dbReference type="GO" id="GO:0004788">
    <property type="term" value="F:thiamine diphosphokinase activity"/>
    <property type="evidence" value="ECO:0007669"/>
    <property type="project" value="UniProtKB-UniRule"/>
</dbReference>
<dbReference type="InParanoid" id="F0XCB3"/>
<organism evidence="10">
    <name type="scientific">Grosmannia clavigera (strain kw1407 / UAMH 11150)</name>
    <name type="common">Blue stain fungus</name>
    <name type="synonym">Graphiocladiella clavigera</name>
    <dbReference type="NCBI Taxonomy" id="655863"/>
    <lineage>
        <taxon>Eukaryota</taxon>
        <taxon>Fungi</taxon>
        <taxon>Dikarya</taxon>
        <taxon>Ascomycota</taxon>
        <taxon>Pezizomycotina</taxon>
        <taxon>Sordariomycetes</taxon>
        <taxon>Sordariomycetidae</taxon>
        <taxon>Ophiostomatales</taxon>
        <taxon>Ophiostomataceae</taxon>
        <taxon>Leptographium</taxon>
    </lineage>
</organism>
<evidence type="ECO:0000259" key="8">
    <source>
        <dbReference type="SMART" id="SM00983"/>
    </source>
</evidence>
<dbReference type="FunCoup" id="F0XCB3">
    <property type="interactions" value="260"/>
</dbReference>
<dbReference type="STRING" id="655863.F0XCB3"/>
<comment type="pathway">
    <text evidence="1 7">Cofactor biosynthesis; thiamine diphosphate biosynthesis; thiamine diphosphate from thiamine: step 1/1.</text>
</comment>
<dbReference type="GO" id="GO:0009229">
    <property type="term" value="P:thiamine diphosphate biosynthetic process"/>
    <property type="evidence" value="ECO:0007669"/>
    <property type="project" value="UniProtKB-UniRule"/>
</dbReference>
<dbReference type="InterPro" id="IPR007371">
    <property type="entry name" value="TPK_catalytic"/>
</dbReference>
<dbReference type="HOGENOM" id="CLU_044237_0_0_1"/>
<dbReference type="InterPro" id="IPR006282">
    <property type="entry name" value="Thi_PPkinase"/>
</dbReference>
<keyword evidence="6 7" id="KW-0067">ATP-binding</keyword>
<reference evidence="9 10" key="1">
    <citation type="journal article" date="2011" name="Proc. Natl. Acad. Sci. U.S.A.">
        <title>Genome and transcriptome analyses of the mountain pine beetle-fungal symbiont Grosmannia clavigera, a lodgepole pine pathogen.</title>
        <authorList>
            <person name="DiGuistini S."/>
            <person name="Wang Y."/>
            <person name="Liao N.Y."/>
            <person name="Taylor G."/>
            <person name="Tanguay P."/>
            <person name="Feau N."/>
            <person name="Henrissat B."/>
            <person name="Chan S.K."/>
            <person name="Hesse-Orce U."/>
            <person name="Alamouti S.M."/>
            <person name="Tsui C.K.M."/>
            <person name="Docking R.T."/>
            <person name="Levasseur A."/>
            <person name="Haridas S."/>
            <person name="Robertson G."/>
            <person name="Birol I."/>
            <person name="Holt R.A."/>
            <person name="Marra M.A."/>
            <person name="Hamelin R.C."/>
            <person name="Hirst M."/>
            <person name="Jones S.J.M."/>
            <person name="Bohlmann J."/>
            <person name="Breuil C."/>
        </authorList>
    </citation>
    <scope>NUCLEOTIDE SEQUENCE [LARGE SCALE GENOMIC DNA]</scope>
    <source>
        <strain evidence="10">kw1407 / UAMH 11150</strain>
    </source>
</reference>
<dbReference type="OrthoDB" id="25149at2759"/>
<dbReference type="UniPathway" id="UPA00060">
    <property type="reaction ID" value="UER00597"/>
</dbReference>
<dbReference type="GO" id="GO:0005524">
    <property type="term" value="F:ATP binding"/>
    <property type="evidence" value="ECO:0007669"/>
    <property type="project" value="UniProtKB-UniRule"/>
</dbReference>
<keyword evidence="10" id="KW-1185">Reference proteome</keyword>
<evidence type="ECO:0000256" key="5">
    <source>
        <dbReference type="ARBA" id="ARBA00022777"/>
    </source>
</evidence>
<dbReference type="FunFam" id="2.60.120.320:FF:000001">
    <property type="entry name" value="Thiamine pyrophosphokinase"/>
    <property type="match status" value="1"/>
</dbReference>
<evidence type="ECO:0000256" key="7">
    <source>
        <dbReference type="PIRNR" id="PIRNR031057"/>
    </source>
</evidence>
<dbReference type="CDD" id="cd07995">
    <property type="entry name" value="TPK"/>
    <property type="match status" value="1"/>
</dbReference>